<dbReference type="SMART" id="SM01008">
    <property type="entry name" value="Ald_Xan_dh_C"/>
    <property type="match status" value="1"/>
</dbReference>
<name>W4HGX4_9RHOB</name>
<sequence>MTVQNRRQFLASSAGLVIGVALPLKGRAQSGAAAALGDGTIAEGAFAPNAFIRIAPDNTVTVLCKHIEFGQGPYTGLATLVAEELDADWSQMRVESAPANDELYKNLAFGLQGTGGSTAMANSFMQMRQAGAAARTMLVSAAADRWGVDPSTVSVEKGVVSDGSNSATFGELAEAAAEARVPVEPAVKNPSEFTLIGTDVPKVDSRAKSNGTAMFTMDVYRDGMETVVTRRPSVIGATVASYDDSAALDVPGVTAVRQIPQGIAVYATSTYAALKGREALSVEWDMSNAETRSSDEIFADFREMANSQGTVVEETGDSAGAIEGAETVLEATFEFPFLAHAPMEPLDAVIEVTDGAAEVWMGAQFPTADKGVITQTLGLNPEDVTMNVMLAGGSFGRRAQPTAHIGAEIAEIAKAAGGNGSWKLVWTREDDLTGAYYRPITVHKMRGGIDAEGNIVGWEDRVVNQSITAGTPFDQGGADPTSFEGSTKMPYDLPNVTVDWVKADMPVPVLWWRSVGHTHTAYATEVFLDELLEAAGKDPVQGRLDLIKDEAGRDRGVLERVAELAGWDGQRVKGDRAYGVAVHESFSSYVAQIVEVSDQGGMPKVHKVWCAIDCGVAVNPNVIRAQIEGGVGYGLGTALFNALELGEGGEVRQKNFDTYRMLRISEMPDVEVAIIESEMDPTGVGEPGTPPIAPAVANAWRALKGESPRRLPFKQAGV</sequence>
<reference evidence="2 3" key="1">
    <citation type="journal article" date="2014" name="Antonie Van Leeuwenhoek">
        <title>Roseivivax atlanticus sp. nov., isolated from surface seawater of the Atlantic Ocean.</title>
        <authorList>
            <person name="Li G."/>
            <person name="Lai Q."/>
            <person name="Liu X."/>
            <person name="Sun F."/>
            <person name="Shao Z."/>
        </authorList>
    </citation>
    <scope>NUCLEOTIDE SEQUENCE [LARGE SCALE GENOMIC DNA]</scope>
    <source>
        <strain evidence="2 3">22II-s10s</strain>
    </source>
</reference>
<evidence type="ECO:0000313" key="2">
    <source>
        <dbReference type="EMBL" id="ETW11944.1"/>
    </source>
</evidence>
<evidence type="ECO:0000259" key="1">
    <source>
        <dbReference type="SMART" id="SM01008"/>
    </source>
</evidence>
<accession>W4HGX4</accession>
<dbReference type="Pfam" id="PF20256">
    <property type="entry name" value="MoCoBD_2"/>
    <property type="match status" value="2"/>
</dbReference>
<dbReference type="PANTHER" id="PTHR47495:SF2">
    <property type="entry name" value="ALDEHYDE DEHYDROGENASE"/>
    <property type="match status" value="1"/>
</dbReference>
<dbReference type="PROSITE" id="PS51318">
    <property type="entry name" value="TAT"/>
    <property type="match status" value="1"/>
</dbReference>
<dbReference type="SUPFAM" id="SSF56003">
    <property type="entry name" value="Molybdenum cofactor-binding domain"/>
    <property type="match status" value="2"/>
</dbReference>
<protein>
    <submittedName>
        <fullName evidence="2">Oxidoreductase</fullName>
    </submittedName>
</protein>
<feature type="domain" description="Aldehyde oxidase/xanthine dehydrogenase a/b hammerhead" evidence="1">
    <location>
        <begin position="210"/>
        <end position="288"/>
    </location>
</feature>
<dbReference type="EMBL" id="AQQW01000009">
    <property type="protein sequence ID" value="ETW11944.1"/>
    <property type="molecule type" value="Genomic_DNA"/>
</dbReference>
<dbReference type="InterPro" id="IPR046867">
    <property type="entry name" value="AldOxase/xan_DH_MoCoBD2"/>
</dbReference>
<organism evidence="2 3">
    <name type="scientific">Roseivivax marinus</name>
    <dbReference type="NCBI Taxonomy" id="1379903"/>
    <lineage>
        <taxon>Bacteria</taxon>
        <taxon>Pseudomonadati</taxon>
        <taxon>Pseudomonadota</taxon>
        <taxon>Alphaproteobacteria</taxon>
        <taxon>Rhodobacterales</taxon>
        <taxon>Roseobacteraceae</taxon>
        <taxon>Roseivivax</taxon>
    </lineage>
</organism>
<dbReference type="GO" id="GO:0016491">
    <property type="term" value="F:oxidoreductase activity"/>
    <property type="evidence" value="ECO:0007669"/>
    <property type="project" value="InterPro"/>
</dbReference>
<dbReference type="InterPro" id="IPR006311">
    <property type="entry name" value="TAT_signal"/>
</dbReference>
<dbReference type="InterPro" id="IPR000674">
    <property type="entry name" value="Ald_Oxase/Xan_DH_a/b"/>
</dbReference>
<dbReference type="InterPro" id="IPR008274">
    <property type="entry name" value="AldOxase/xan_DH_MoCoBD1"/>
</dbReference>
<dbReference type="InterPro" id="IPR037165">
    <property type="entry name" value="AldOxase/xan_DH_Mopterin-bd_sf"/>
</dbReference>
<dbReference type="RefSeq" id="WP_043845514.1">
    <property type="nucleotide sequence ID" value="NZ_AQQW01000009.1"/>
</dbReference>
<dbReference type="InterPro" id="IPR012368">
    <property type="entry name" value="OxRdtase_Mopterin-bd_su_IorB"/>
</dbReference>
<dbReference type="PANTHER" id="PTHR47495">
    <property type="entry name" value="ALDEHYDE DEHYDROGENASE"/>
    <property type="match status" value="1"/>
</dbReference>
<dbReference type="STRING" id="1379903.ATO8_14797"/>
<dbReference type="Proteomes" id="UP000019063">
    <property type="component" value="Unassembled WGS sequence"/>
</dbReference>
<dbReference type="eggNOG" id="COG1529">
    <property type="taxonomic scope" value="Bacteria"/>
</dbReference>
<dbReference type="Gene3D" id="3.90.1170.50">
    <property type="entry name" value="Aldehyde oxidase/xanthine dehydrogenase, a/b hammerhead"/>
    <property type="match status" value="1"/>
</dbReference>
<dbReference type="AlphaFoldDB" id="W4HGX4"/>
<proteinExistence type="predicted"/>
<gene>
    <name evidence="2" type="ORF">ATO8_14797</name>
</gene>
<keyword evidence="3" id="KW-1185">Reference proteome</keyword>
<comment type="caution">
    <text evidence="2">The sequence shown here is derived from an EMBL/GenBank/DDBJ whole genome shotgun (WGS) entry which is preliminary data.</text>
</comment>
<dbReference type="PIRSF" id="PIRSF036389">
    <property type="entry name" value="IOR_B"/>
    <property type="match status" value="1"/>
</dbReference>
<dbReference type="Gene3D" id="3.30.365.10">
    <property type="entry name" value="Aldehyde oxidase/xanthine dehydrogenase, molybdopterin binding domain"/>
    <property type="match status" value="4"/>
</dbReference>
<dbReference type="InterPro" id="IPR052516">
    <property type="entry name" value="N-heterocyclic_Hydroxylase"/>
</dbReference>
<evidence type="ECO:0000313" key="3">
    <source>
        <dbReference type="Proteomes" id="UP000019063"/>
    </source>
</evidence>
<dbReference type="PATRIC" id="fig|1317118.6.peg.3044"/>
<dbReference type="Pfam" id="PF02738">
    <property type="entry name" value="MoCoBD_1"/>
    <property type="match status" value="1"/>
</dbReference>